<sequence>MHEGKELEDQDIQLPKHMRCATHTLNLIATTDYKNTVTKIPAIRAREKNAFSKCVQLWKKSNKPKSNEIIIKLLGNTLSSPGATGYGTPLLMPFRRFLKQKKNFQLCNKKETELLYLEEYCLVMKPLASTLDLLQGEDNVSFGYLLPSLISLINKYEKLLAQTKLKYGGEHLAKMCIKSLNTRFANILNLEWEDPIIAAVLLPKFKLKWYNAVKNLKNYRRYKKMHYNCRQNKNGIGKLQ</sequence>
<proteinExistence type="predicted"/>
<dbReference type="RefSeq" id="XP_028145706.1">
    <property type="nucleotide sequence ID" value="XM_028289905.1"/>
</dbReference>
<protein>
    <submittedName>
        <fullName evidence="1">Uncharacterized protein LOC114339278</fullName>
    </submittedName>
</protein>
<organism evidence="1">
    <name type="scientific">Diabrotica virgifera virgifera</name>
    <name type="common">western corn rootworm</name>
    <dbReference type="NCBI Taxonomy" id="50390"/>
    <lineage>
        <taxon>Eukaryota</taxon>
        <taxon>Metazoa</taxon>
        <taxon>Ecdysozoa</taxon>
        <taxon>Arthropoda</taxon>
        <taxon>Hexapoda</taxon>
        <taxon>Insecta</taxon>
        <taxon>Pterygota</taxon>
        <taxon>Neoptera</taxon>
        <taxon>Endopterygota</taxon>
        <taxon>Coleoptera</taxon>
        <taxon>Polyphaga</taxon>
        <taxon>Cucujiformia</taxon>
        <taxon>Chrysomeloidea</taxon>
        <taxon>Chrysomelidae</taxon>
        <taxon>Galerucinae</taxon>
        <taxon>Diabroticina</taxon>
        <taxon>Diabroticites</taxon>
        <taxon>Diabrotica</taxon>
    </lineage>
</organism>
<dbReference type="InterPro" id="IPR012337">
    <property type="entry name" value="RNaseH-like_sf"/>
</dbReference>
<dbReference type="SUPFAM" id="SSF53098">
    <property type="entry name" value="Ribonuclease H-like"/>
    <property type="match status" value="1"/>
</dbReference>
<evidence type="ECO:0000313" key="1">
    <source>
        <dbReference type="RefSeq" id="XP_028145706.1"/>
    </source>
</evidence>
<dbReference type="PANTHER" id="PTHR47501">
    <property type="entry name" value="TRANSPOSASE-RELATED"/>
    <property type="match status" value="1"/>
</dbReference>
<accession>A0A6P7G931</accession>
<dbReference type="PANTHER" id="PTHR47501:SF5">
    <property type="entry name" value="HAT C-TERMINAL DIMERISATION DOMAIN-CONTAINING PROTEIN"/>
    <property type="match status" value="1"/>
</dbReference>
<name>A0A6P7G931_DIAVI</name>
<dbReference type="AlphaFoldDB" id="A0A6P7G931"/>
<gene>
    <name evidence="1" type="primary">LOC114339278</name>
</gene>
<reference evidence="1" key="1">
    <citation type="submission" date="2025-08" db="UniProtKB">
        <authorList>
            <consortium name="RefSeq"/>
        </authorList>
    </citation>
    <scope>IDENTIFICATION</scope>
    <source>
        <tissue evidence="1">Whole insect</tissue>
    </source>
</reference>
<dbReference type="InParanoid" id="A0A6P7G931"/>